<accession>A0A4U1JJN4</accession>
<gene>
    <name evidence="1" type="ORF">FBT96_20065</name>
</gene>
<dbReference type="Proteomes" id="UP000310597">
    <property type="component" value="Unassembled WGS sequence"/>
</dbReference>
<protein>
    <submittedName>
        <fullName evidence="1">Uncharacterized protein</fullName>
    </submittedName>
</protein>
<dbReference type="RefSeq" id="WP_136909797.1">
    <property type="nucleotide sequence ID" value="NZ_SWJZ01000153.1"/>
</dbReference>
<proteinExistence type="predicted"/>
<name>A0A4U1JJN4_RHOCA</name>
<dbReference type="AlphaFoldDB" id="A0A4U1JJN4"/>
<evidence type="ECO:0000313" key="2">
    <source>
        <dbReference type="Proteomes" id="UP000310597"/>
    </source>
</evidence>
<sequence length="95" mass="10357">MMLIITPKDEGTRLKCYSATTKGTVSIVKIEIECTDLWEFNHLLHSLRELDTETKAMRAAKAAAAKQKSRKAEAQARLALPAPVRALPPPNGGDA</sequence>
<reference evidence="1 2" key="1">
    <citation type="submission" date="2019-04" db="EMBL/GenBank/DDBJ databases">
        <title>Draft Whole-Genome sequence of the purple photosynthetic bacterium Rhodobacter capsulatus SP108 with an indigenous class A beta-lactamase.</title>
        <authorList>
            <person name="Robertson S."/>
            <person name="Meyer T.E."/>
            <person name="Kyndt J.A."/>
        </authorList>
    </citation>
    <scope>NUCLEOTIDE SEQUENCE [LARGE SCALE GENOMIC DNA]</scope>
    <source>
        <strain evidence="1 2">SP108</strain>
    </source>
</reference>
<organism evidence="1 2">
    <name type="scientific">Rhodobacter capsulatus</name>
    <name type="common">Rhodopseudomonas capsulata</name>
    <dbReference type="NCBI Taxonomy" id="1061"/>
    <lineage>
        <taxon>Bacteria</taxon>
        <taxon>Pseudomonadati</taxon>
        <taxon>Pseudomonadota</taxon>
        <taxon>Alphaproteobacteria</taxon>
        <taxon>Rhodobacterales</taxon>
        <taxon>Rhodobacter group</taxon>
        <taxon>Rhodobacter</taxon>
    </lineage>
</organism>
<dbReference type="EMBL" id="SWJZ01000153">
    <property type="protein sequence ID" value="TKD12921.1"/>
    <property type="molecule type" value="Genomic_DNA"/>
</dbReference>
<dbReference type="OrthoDB" id="9946133at2"/>
<evidence type="ECO:0000313" key="1">
    <source>
        <dbReference type="EMBL" id="TKD12921.1"/>
    </source>
</evidence>
<comment type="caution">
    <text evidence="1">The sequence shown here is derived from an EMBL/GenBank/DDBJ whole genome shotgun (WGS) entry which is preliminary data.</text>
</comment>